<keyword evidence="3" id="KW-1185">Reference proteome</keyword>
<dbReference type="Proteomes" id="UP001418222">
    <property type="component" value="Unassembled WGS sequence"/>
</dbReference>
<evidence type="ECO:0000313" key="2">
    <source>
        <dbReference type="EMBL" id="KAK8928489.1"/>
    </source>
</evidence>
<proteinExistence type="predicted"/>
<evidence type="ECO:0000256" key="1">
    <source>
        <dbReference type="SAM" id="MobiDB-lite"/>
    </source>
</evidence>
<reference evidence="2 3" key="1">
    <citation type="journal article" date="2022" name="Nat. Plants">
        <title>Genomes of leafy and leafless Platanthera orchids illuminate the evolution of mycoheterotrophy.</title>
        <authorList>
            <person name="Li M.H."/>
            <person name="Liu K.W."/>
            <person name="Li Z."/>
            <person name="Lu H.C."/>
            <person name="Ye Q.L."/>
            <person name="Zhang D."/>
            <person name="Wang J.Y."/>
            <person name="Li Y.F."/>
            <person name="Zhong Z.M."/>
            <person name="Liu X."/>
            <person name="Yu X."/>
            <person name="Liu D.K."/>
            <person name="Tu X.D."/>
            <person name="Liu B."/>
            <person name="Hao Y."/>
            <person name="Liao X.Y."/>
            <person name="Jiang Y.T."/>
            <person name="Sun W.H."/>
            <person name="Chen J."/>
            <person name="Chen Y.Q."/>
            <person name="Ai Y."/>
            <person name="Zhai J.W."/>
            <person name="Wu S.S."/>
            <person name="Zhou Z."/>
            <person name="Hsiao Y.Y."/>
            <person name="Wu W.L."/>
            <person name="Chen Y.Y."/>
            <person name="Lin Y.F."/>
            <person name="Hsu J.L."/>
            <person name="Li C.Y."/>
            <person name="Wang Z.W."/>
            <person name="Zhao X."/>
            <person name="Zhong W.Y."/>
            <person name="Ma X.K."/>
            <person name="Ma L."/>
            <person name="Huang J."/>
            <person name="Chen G.Z."/>
            <person name="Huang M.Z."/>
            <person name="Huang L."/>
            <person name="Peng D.H."/>
            <person name="Luo Y.B."/>
            <person name="Zou S.Q."/>
            <person name="Chen S.P."/>
            <person name="Lan S."/>
            <person name="Tsai W.C."/>
            <person name="Van de Peer Y."/>
            <person name="Liu Z.J."/>
        </authorList>
    </citation>
    <scope>NUCLEOTIDE SEQUENCE [LARGE SCALE GENOMIC DNA]</scope>
    <source>
        <strain evidence="2">Lor287</strain>
    </source>
</reference>
<name>A0AAP0B4W9_9ASPA</name>
<dbReference type="AlphaFoldDB" id="A0AAP0B4W9"/>
<comment type="caution">
    <text evidence="2">The sequence shown here is derived from an EMBL/GenBank/DDBJ whole genome shotgun (WGS) entry which is preliminary data.</text>
</comment>
<feature type="compositionally biased region" description="Gly residues" evidence="1">
    <location>
        <begin position="1"/>
        <end position="10"/>
    </location>
</feature>
<gene>
    <name evidence="2" type="ORF">KSP39_PZI017402</name>
</gene>
<evidence type="ECO:0000313" key="3">
    <source>
        <dbReference type="Proteomes" id="UP001418222"/>
    </source>
</evidence>
<organism evidence="2 3">
    <name type="scientific">Platanthera zijinensis</name>
    <dbReference type="NCBI Taxonomy" id="2320716"/>
    <lineage>
        <taxon>Eukaryota</taxon>
        <taxon>Viridiplantae</taxon>
        <taxon>Streptophyta</taxon>
        <taxon>Embryophyta</taxon>
        <taxon>Tracheophyta</taxon>
        <taxon>Spermatophyta</taxon>
        <taxon>Magnoliopsida</taxon>
        <taxon>Liliopsida</taxon>
        <taxon>Asparagales</taxon>
        <taxon>Orchidaceae</taxon>
        <taxon>Orchidoideae</taxon>
        <taxon>Orchideae</taxon>
        <taxon>Orchidinae</taxon>
        <taxon>Platanthera</taxon>
    </lineage>
</organism>
<sequence length="245" mass="27503">MAVGRKWGGGQKKKKMGKREERWDWGLESPNPLHLCYIAILGLNHNPMIKINGIRQPNHLQKCCFDLFTRTVLDQLDHIGMLVHPIACRLPLEVYPHRDSPRIQCSTFRGVTVTYSPPNAIGSCTIQNTSILFVPFLLYAVLIMLELSVNKNLQKQLDALTFSSKRKVARAKDSEKLSHEYVNTGTNALVVSEADKTSANIANLEKPPTRDAQSLKGNQRAVPVFRRAKGRGASLQNNEEEDDES</sequence>
<feature type="region of interest" description="Disordered" evidence="1">
    <location>
        <begin position="206"/>
        <end position="245"/>
    </location>
</feature>
<accession>A0AAP0B4W9</accession>
<feature type="region of interest" description="Disordered" evidence="1">
    <location>
        <begin position="1"/>
        <end position="21"/>
    </location>
</feature>
<protein>
    <submittedName>
        <fullName evidence="2">Uncharacterized protein</fullName>
    </submittedName>
</protein>
<dbReference type="EMBL" id="JBBWWQ010000015">
    <property type="protein sequence ID" value="KAK8928489.1"/>
    <property type="molecule type" value="Genomic_DNA"/>
</dbReference>